<sequence length="135" mass="15544">MPNQNVQTFYRRPYSSLSFFVIIAFNLVTYICLKLATAFVKPQVAVTLHLIRVAELTFVLGLSFIAILLDPETTFSRMKKVQENEDGEGGRGSYRYKVKRPLFGFRDLKYCLDSPAGMADVWWDGARYERAVFEL</sequence>
<dbReference type="Proteomes" id="UP000019804">
    <property type="component" value="Unassembled WGS sequence"/>
</dbReference>
<reference evidence="3" key="1">
    <citation type="journal article" date="2014" name="Nat. Commun.">
        <title>Genomic adaptations of the halophilic Dead Sea filamentous fungus Eurotium rubrum.</title>
        <authorList>
            <person name="Kis-Papo T."/>
            <person name="Weig A.R."/>
            <person name="Riley R."/>
            <person name="Persoh D."/>
            <person name="Salamov A."/>
            <person name="Sun H."/>
            <person name="Lipzen A."/>
            <person name="Wasser S.P."/>
            <person name="Rambold G."/>
            <person name="Grigoriev I.V."/>
            <person name="Nevo E."/>
        </authorList>
    </citation>
    <scope>NUCLEOTIDE SEQUENCE [LARGE SCALE GENOMIC DNA]</scope>
    <source>
        <strain evidence="3">CBS 135680</strain>
    </source>
</reference>
<proteinExistence type="predicted"/>
<dbReference type="OrthoDB" id="4481350at2759"/>
<keyword evidence="1" id="KW-0812">Transmembrane</keyword>
<organism evidence="2 3">
    <name type="scientific">Aspergillus ruber (strain CBS 135680)</name>
    <dbReference type="NCBI Taxonomy" id="1388766"/>
    <lineage>
        <taxon>Eukaryota</taxon>
        <taxon>Fungi</taxon>
        <taxon>Dikarya</taxon>
        <taxon>Ascomycota</taxon>
        <taxon>Pezizomycotina</taxon>
        <taxon>Eurotiomycetes</taxon>
        <taxon>Eurotiomycetidae</taxon>
        <taxon>Eurotiales</taxon>
        <taxon>Aspergillaceae</taxon>
        <taxon>Aspergillus</taxon>
        <taxon>Aspergillus subgen. Aspergillus</taxon>
    </lineage>
</organism>
<dbReference type="RefSeq" id="XP_040635134.1">
    <property type="nucleotide sequence ID" value="XM_040780441.1"/>
</dbReference>
<dbReference type="AlphaFoldDB" id="A0A017S4A1"/>
<keyword evidence="1" id="KW-0472">Membrane</keyword>
<keyword evidence="3" id="KW-1185">Reference proteome</keyword>
<accession>A0A017S4A1</accession>
<feature type="transmembrane region" description="Helical" evidence="1">
    <location>
        <begin position="17"/>
        <end position="40"/>
    </location>
</feature>
<dbReference type="EMBL" id="KK088445">
    <property type="protein sequence ID" value="EYE91444.1"/>
    <property type="molecule type" value="Genomic_DNA"/>
</dbReference>
<dbReference type="HOGENOM" id="CLU_1885359_0_0_1"/>
<keyword evidence="1" id="KW-1133">Transmembrane helix</keyword>
<name>A0A017S4A1_ASPRC</name>
<dbReference type="GeneID" id="63695565"/>
<evidence type="ECO:0000313" key="2">
    <source>
        <dbReference type="EMBL" id="EYE91444.1"/>
    </source>
</evidence>
<feature type="transmembrane region" description="Helical" evidence="1">
    <location>
        <begin position="46"/>
        <end position="69"/>
    </location>
</feature>
<evidence type="ECO:0000256" key="1">
    <source>
        <dbReference type="SAM" id="Phobius"/>
    </source>
</evidence>
<gene>
    <name evidence="2" type="ORF">EURHEDRAFT_406098</name>
</gene>
<protein>
    <submittedName>
        <fullName evidence="2">Uncharacterized protein</fullName>
    </submittedName>
</protein>
<evidence type="ECO:0000313" key="3">
    <source>
        <dbReference type="Proteomes" id="UP000019804"/>
    </source>
</evidence>